<keyword evidence="1" id="KW-0472">Membrane</keyword>
<feature type="transmembrane region" description="Helical" evidence="1">
    <location>
        <begin position="156"/>
        <end position="174"/>
    </location>
</feature>
<keyword evidence="3" id="KW-1185">Reference proteome</keyword>
<reference evidence="2 3" key="1">
    <citation type="submission" date="2017-02" db="EMBL/GenBank/DDBJ databases">
        <authorList>
            <person name="Peterson S.W."/>
        </authorList>
    </citation>
    <scope>NUCLEOTIDE SEQUENCE [LARGE SCALE GENOMIC DNA]</scope>
    <source>
        <strain evidence="2 3">DSM 22323</strain>
    </source>
</reference>
<name>A0A1T5CWR1_9FLAO</name>
<dbReference type="RefSeq" id="WP_079665704.1">
    <property type="nucleotide sequence ID" value="NZ_FUYZ01000001.1"/>
</dbReference>
<dbReference type="AlphaFoldDB" id="A0A1T5CWR1"/>
<sequence length="187" mass="21944">MILAFYLPKFTSTVEIEIEIDENGISRKWIKQFIFQNKIDNKIKWNEIENYVFQPDRQFDKFKLNLKSNRKFVFYHNNDHDTKDDFIAFVSDFAVKVNEINSEENKSKEEKIKLGKTIYETTGGLILAILGVILIVGLPILFILSPHKGSVKTSNYAMLGASYLGTIYYLVQVYTHRKKRKEYEENL</sequence>
<accession>A0A1T5CWR1</accession>
<keyword evidence="1" id="KW-1133">Transmembrane helix</keyword>
<organism evidence="2 3">
    <name type="scientific">Soonwooa buanensis</name>
    <dbReference type="NCBI Taxonomy" id="619805"/>
    <lineage>
        <taxon>Bacteria</taxon>
        <taxon>Pseudomonadati</taxon>
        <taxon>Bacteroidota</taxon>
        <taxon>Flavobacteriia</taxon>
        <taxon>Flavobacteriales</taxon>
        <taxon>Weeksellaceae</taxon>
        <taxon>Chryseobacterium group</taxon>
        <taxon>Soonwooa</taxon>
    </lineage>
</organism>
<gene>
    <name evidence="2" type="ORF">SAMN05660477_00416</name>
</gene>
<keyword evidence="1" id="KW-0812">Transmembrane</keyword>
<dbReference type="Proteomes" id="UP000191112">
    <property type="component" value="Unassembled WGS sequence"/>
</dbReference>
<feature type="transmembrane region" description="Helical" evidence="1">
    <location>
        <begin position="123"/>
        <end position="144"/>
    </location>
</feature>
<evidence type="ECO:0000313" key="2">
    <source>
        <dbReference type="EMBL" id="SKB63803.1"/>
    </source>
</evidence>
<dbReference type="OrthoDB" id="1495633at2"/>
<dbReference type="EMBL" id="FUYZ01000001">
    <property type="protein sequence ID" value="SKB63803.1"/>
    <property type="molecule type" value="Genomic_DNA"/>
</dbReference>
<evidence type="ECO:0000313" key="3">
    <source>
        <dbReference type="Proteomes" id="UP000191112"/>
    </source>
</evidence>
<evidence type="ECO:0000256" key="1">
    <source>
        <dbReference type="SAM" id="Phobius"/>
    </source>
</evidence>
<dbReference type="STRING" id="619805.SAMN05660477_00416"/>
<proteinExistence type="predicted"/>
<protein>
    <submittedName>
        <fullName evidence="2">Uncharacterized protein</fullName>
    </submittedName>
</protein>